<feature type="compositionally biased region" description="Polar residues" evidence="1">
    <location>
        <begin position="25"/>
        <end position="34"/>
    </location>
</feature>
<sequence>MPPRKKVRLNDGKAFAGDCAKQTSISNPVVTSPASAHPEAGASRKSRMRKGCLKDIPSFAVELQLEIFSYLQPQDLFNLSRTCKAFHSFFLHRSNERLWEASIKNDEDLPVRPPWISIPAFIHLLYSPYCHNCAGPNVRKAAWLWFARYCSHCLPQVSCSASAVLEKLQRTDTILQEQFRYQPECFLHGIDEERPKVPQRGGHNYNYHRPQQKRYFSRHVDQLIDKWKALPERKDRDVLNAFLFERRDELRVQEKYARDCEKWYEERRQDRKDELQDVREQRFDAILKLLEETGWKKELDYLGEDGLQKMSRLPVVRQSTKLTDKGWEKVQDALDGFLNDTRAQRLKEEKDRIVKERFEELDAAIVAYCVTLPRNATMNCRPLAFDLAPMKELERLANAPVSKNVTRKNFASIVPKLVDKWFAKQKAEFESLLRPLVNCNRVPRGVDILDLATAVFYLGGSNEPPSSRLRYPYILAQSQFRWSYGSENLPSGHYARHVADRYNIPFTVSVIDKNKVERGIKWMRSILTALDLIPDRTTFAELEKCEGRLRCAKCKSDGRPDVVYAWEAAFVHTASSNSGKKTSYHNRWVRVKAADMARVKELEATAPELSFDRERSAWCCSLCLEDWWSAKGNEIRRHLAQQHQIEDGRRAIEDGTVYLNPKCHVLRKPPVTLPP</sequence>
<organism evidence="3">
    <name type="scientific">Dichomitus squalens</name>
    <dbReference type="NCBI Taxonomy" id="114155"/>
    <lineage>
        <taxon>Eukaryota</taxon>
        <taxon>Fungi</taxon>
        <taxon>Dikarya</taxon>
        <taxon>Basidiomycota</taxon>
        <taxon>Agaricomycotina</taxon>
        <taxon>Agaricomycetes</taxon>
        <taxon>Polyporales</taxon>
        <taxon>Polyporaceae</taxon>
        <taxon>Dichomitus</taxon>
    </lineage>
</organism>
<evidence type="ECO:0000259" key="2">
    <source>
        <dbReference type="PROSITE" id="PS50181"/>
    </source>
</evidence>
<evidence type="ECO:0000313" key="3">
    <source>
        <dbReference type="EMBL" id="TBU22201.1"/>
    </source>
</evidence>
<accession>A0A4Q9M938</accession>
<proteinExistence type="predicted"/>
<dbReference type="InterPro" id="IPR036047">
    <property type="entry name" value="F-box-like_dom_sf"/>
</dbReference>
<dbReference type="EMBL" id="ML143553">
    <property type="protein sequence ID" value="TBU22201.1"/>
    <property type="molecule type" value="Genomic_DNA"/>
</dbReference>
<gene>
    <name evidence="3" type="ORF">BD311DRAFT_869534</name>
</gene>
<protein>
    <recommendedName>
        <fullName evidence="2">F-box domain-containing protein</fullName>
    </recommendedName>
</protein>
<dbReference type="AlphaFoldDB" id="A0A4Q9M938"/>
<dbReference type="Pfam" id="PF12937">
    <property type="entry name" value="F-box-like"/>
    <property type="match status" value="1"/>
</dbReference>
<dbReference type="Gene3D" id="1.20.1280.50">
    <property type="match status" value="1"/>
</dbReference>
<dbReference type="OrthoDB" id="2745177at2759"/>
<dbReference type="Proteomes" id="UP000292957">
    <property type="component" value="Unassembled WGS sequence"/>
</dbReference>
<name>A0A4Q9M938_9APHY</name>
<dbReference type="SUPFAM" id="SSF81383">
    <property type="entry name" value="F-box domain"/>
    <property type="match status" value="1"/>
</dbReference>
<dbReference type="CDD" id="cd09917">
    <property type="entry name" value="F-box_SF"/>
    <property type="match status" value="1"/>
</dbReference>
<dbReference type="PROSITE" id="PS50181">
    <property type="entry name" value="FBOX"/>
    <property type="match status" value="1"/>
</dbReference>
<evidence type="ECO:0000256" key="1">
    <source>
        <dbReference type="SAM" id="MobiDB-lite"/>
    </source>
</evidence>
<feature type="region of interest" description="Disordered" evidence="1">
    <location>
        <begin position="25"/>
        <end position="46"/>
    </location>
</feature>
<feature type="domain" description="F-box" evidence="2">
    <location>
        <begin position="53"/>
        <end position="102"/>
    </location>
</feature>
<dbReference type="SMART" id="SM00256">
    <property type="entry name" value="FBOX"/>
    <property type="match status" value="1"/>
</dbReference>
<dbReference type="InterPro" id="IPR001810">
    <property type="entry name" value="F-box_dom"/>
</dbReference>
<reference evidence="3" key="1">
    <citation type="submission" date="2019-01" db="EMBL/GenBank/DDBJ databases">
        <title>Draft genome sequences of three monokaryotic isolates of the white-rot basidiomycete fungus Dichomitus squalens.</title>
        <authorList>
            <consortium name="DOE Joint Genome Institute"/>
            <person name="Lopez S.C."/>
            <person name="Andreopoulos B."/>
            <person name="Pangilinan J."/>
            <person name="Lipzen A."/>
            <person name="Riley R."/>
            <person name="Ahrendt S."/>
            <person name="Ng V."/>
            <person name="Barry K."/>
            <person name="Daum C."/>
            <person name="Grigoriev I.V."/>
            <person name="Hilden K.S."/>
            <person name="Makela M.R."/>
            <person name="de Vries R.P."/>
        </authorList>
    </citation>
    <scope>NUCLEOTIDE SEQUENCE [LARGE SCALE GENOMIC DNA]</scope>
    <source>
        <strain evidence="3">OM18370.1</strain>
    </source>
</reference>